<dbReference type="InterPro" id="IPR050471">
    <property type="entry name" value="AB_hydrolase"/>
</dbReference>
<evidence type="ECO:0000256" key="1">
    <source>
        <dbReference type="SAM" id="MobiDB-lite"/>
    </source>
</evidence>
<proteinExistence type="predicted"/>
<dbReference type="Proteomes" id="UP000777482">
    <property type="component" value="Unassembled WGS sequence"/>
</dbReference>
<accession>A0A9P7B332</accession>
<dbReference type="PANTHER" id="PTHR43433">
    <property type="entry name" value="HYDROLASE, ALPHA/BETA FOLD FAMILY PROTEIN"/>
    <property type="match status" value="1"/>
</dbReference>
<dbReference type="EMBL" id="PUHQ01000090">
    <property type="protein sequence ID" value="KAG0656894.1"/>
    <property type="molecule type" value="Genomic_DNA"/>
</dbReference>
<dbReference type="PANTHER" id="PTHR43433:SF10">
    <property type="entry name" value="AB HYDROLASE-1 DOMAIN-CONTAINING PROTEIN"/>
    <property type="match status" value="1"/>
</dbReference>
<gene>
    <name evidence="2" type="ORF">C6P46_006915</name>
</gene>
<dbReference type="InterPro" id="IPR029058">
    <property type="entry name" value="AB_hydrolase_fold"/>
</dbReference>
<protein>
    <recommendedName>
        <fullName evidence="4">AB hydrolase-1 domain-containing protein</fullName>
    </recommendedName>
</protein>
<comment type="caution">
    <text evidence="2">The sequence shown here is derived from an EMBL/GenBank/DDBJ whole genome shotgun (WGS) entry which is preliminary data.</text>
</comment>
<dbReference type="OrthoDB" id="294702at2759"/>
<dbReference type="Gene3D" id="3.40.50.1820">
    <property type="entry name" value="alpha/beta hydrolase"/>
    <property type="match status" value="1"/>
</dbReference>
<sequence>MDDPLPAAYLDAEKFLHDPAFHRTTTYGGGDSGPLTVSYAVAGSRDLNAPVVVWINGMGGHRLAACLLDGKFAASGVRLITIDRPSAGKSTAVPLADRVHLSHEALLAVLAAENNITRFSILSHSNGVIYTLYTLLHLPPHLSVPSWTLSSPWVPPFLSGSTLLSIASWIPTPLTSRLGGFVSGLQRVLGPLDAGLGWSTGVVRGMTEWSSGFVSMGTHVPAGAASTTTTTTAGARNENSGGGGGGGEGEEPELLTPEKQRERFRRNNAKRPYHKQLFGGEYVPPGLFNAGMKIALDEGVDAMGQEAMLCLRQGDGARWGWVEDDGNGSEEPRADEMQLYARGFGRLRDGVESRGRPLRMSVWYGAEDGLIPRRGREYLQRLLCSELGMVPDAEWHEVKDAGHDDTLGLTCVIEPFLEQVVEAHRDT</sequence>
<dbReference type="AlphaFoldDB" id="A0A9P7B332"/>
<evidence type="ECO:0000313" key="3">
    <source>
        <dbReference type="Proteomes" id="UP000777482"/>
    </source>
</evidence>
<dbReference type="SUPFAM" id="SSF53474">
    <property type="entry name" value="alpha/beta-Hydrolases"/>
    <property type="match status" value="1"/>
</dbReference>
<feature type="compositionally biased region" description="Low complexity" evidence="1">
    <location>
        <begin position="223"/>
        <end position="235"/>
    </location>
</feature>
<keyword evidence="3" id="KW-1185">Reference proteome</keyword>
<name>A0A9P7B332_RHOMI</name>
<evidence type="ECO:0000313" key="2">
    <source>
        <dbReference type="EMBL" id="KAG0656894.1"/>
    </source>
</evidence>
<feature type="region of interest" description="Disordered" evidence="1">
    <location>
        <begin position="223"/>
        <end position="259"/>
    </location>
</feature>
<organism evidence="2 3">
    <name type="scientific">Rhodotorula mucilaginosa</name>
    <name type="common">Yeast</name>
    <name type="synonym">Rhodotorula rubra</name>
    <dbReference type="NCBI Taxonomy" id="5537"/>
    <lineage>
        <taxon>Eukaryota</taxon>
        <taxon>Fungi</taxon>
        <taxon>Dikarya</taxon>
        <taxon>Basidiomycota</taxon>
        <taxon>Pucciniomycotina</taxon>
        <taxon>Microbotryomycetes</taxon>
        <taxon>Sporidiobolales</taxon>
        <taxon>Sporidiobolaceae</taxon>
        <taxon>Rhodotorula</taxon>
    </lineage>
</organism>
<reference evidence="2 3" key="1">
    <citation type="submission" date="2020-11" db="EMBL/GenBank/DDBJ databases">
        <title>Kefir isolates.</title>
        <authorList>
            <person name="Marcisauskas S."/>
            <person name="Kim Y."/>
            <person name="Blasche S."/>
        </authorList>
    </citation>
    <scope>NUCLEOTIDE SEQUENCE [LARGE SCALE GENOMIC DNA]</scope>
    <source>
        <strain evidence="2 3">KR</strain>
    </source>
</reference>
<evidence type="ECO:0008006" key="4">
    <source>
        <dbReference type="Google" id="ProtNLM"/>
    </source>
</evidence>